<dbReference type="InterPro" id="IPR020846">
    <property type="entry name" value="MFS_dom"/>
</dbReference>
<protein>
    <recommendedName>
        <fullName evidence="6">Major facilitator superfamily (MFS) profile domain-containing protein</fullName>
    </recommendedName>
</protein>
<dbReference type="AlphaFoldDB" id="A0AAD9YWW0"/>
<dbReference type="PROSITE" id="PS50850">
    <property type="entry name" value="MFS"/>
    <property type="match status" value="1"/>
</dbReference>
<feature type="transmembrane region" description="Helical" evidence="5">
    <location>
        <begin position="74"/>
        <end position="100"/>
    </location>
</feature>
<evidence type="ECO:0000256" key="1">
    <source>
        <dbReference type="ARBA" id="ARBA00004141"/>
    </source>
</evidence>
<evidence type="ECO:0000313" key="7">
    <source>
        <dbReference type="EMBL" id="KAK3167465.1"/>
    </source>
</evidence>
<dbReference type="GO" id="GO:0022857">
    <property type="term" value="F:transmembrane transporter activity"/>
    <property type="evidence" value="ECO:0007669"/>
    <property type="project" value="InterPro"/>
</dbReference>
<dbReference type="EMBL" id="JASNWA010000011">
    <property type="protein sequence ID" value="KAK3167465.1"/>
    <property type="molecule type" value="Genomic_DNA"/>
</dbReference>
<comment type="caution">
    <text evidence="7">The sequence shown here is derived from an EMBL/GenBank/DDBJ whole genome shotgun (WGS) entry which is preliminary data.</text>
</comment>
<dbReference type="GO" id="GO:0005886">
    <property type="term" value="C:plasma membrane"/>
    <property type="evidence" value="ECO:0007669"/>
    <property type="project" value="TreeGrafter"/>
</dbReference>
<sequence>MIVGVVAARTGHYRWALWIGWTMTTLGSGLLYLLSPTTSIPAWIFLLLVSGIGIALHFPAMALTIQASAPPKDIAIAAAMFTFFRCFGQTIGVAIGGVIFQNRMAANLAGYPSLSGSAASYSLDVVALIRQITGMPAGDPQNVFLKTALSHSIRTIWAVMCGLAGLALATTLFIKHYDLNQKLVTEQGFEGQENGRRRRMATLN</sequence>
<comment type="subcellular location">
    <subcellularLocation>
        <location evidence="1">Membrane</location>
        <topology evidence="1">Multi-pass membrane protein</topology>
    </subcellularLocation>
</comment>
<keyword evidence="2 5" id="KW-0812">Transmembrane</keyword>
<dbReference type="SUPFAM" id="SSF103473">
    <property type="entry name" value="MFS general substrate transporter"/>
    <property type="match status" value="1"/>
</dbReference>
<dbReference type="InterPro" id="IPR036259">
    <property type="entry name" value="MFS_trans_sf"/>
</dbReference>
<dbReference type="Proteomes" id="UP001276659">
    <property type="component" value="Unassembled WGS sequence"/>
</dbReference>
<keyword evidence="8" id="KW-1185">Reference proteome</keyword>
<reference evidence="7" key="1">
    <citation type="submission" date="2022-11" db="EMBL/GenBank/DDBJ databases">
        <title>Chromosomal genome sequence assembly and mating type (MAT) locus characterization of the leprose asexual lichenized fungus Lepraria neglecta (Nyl.) Erichsen.</title>
        <authorList>
            <person name="Allen J.L."/>
            <person name="Pfeffer B."/>
        </authorList>
    </citation>
    <scope>NUCLEOTIDE SEQUENCE</scope>
    <source>
        <strain evidence="7">Allen 5258</strain>
    </source>
</reference>
<evidence type="ECO:0000313" key="8">
    <source>
        <dbReference type="Proteomes" id="UP001276659"/>
    </source>
</evidence>
<dbReference type="Gene3D" id="1.20.1250.20">
    <property type="entry name" value="MFS general substrate transporter like domains"/>
    <property type="match status" value="1"/>
</dbReference>
<organism evidence="7 8">
    <name type="scientific">Lepraria neglecta</name>
    <dbReference type="NCBI Taxonomy" id="209136"/>
    <lineage>
        <taxon>Eukaryota</taxon>
        <taxon>Fungi</taxon>
        <taxon>Dikarya</taxon>
        <taxon>Ascomycota</taxon>
        <taxon>Pezizomycotina</taxon>
        <taxon>Lecanoromycetes</taxon>
        <taxon>OSLEUM clade</taxon>
        <taxon>Lecanoromycetidae</taxon>
        <taxon>Lecanorales</taxon>
        <taxon>Lecanorineae</taxon>
        <taxon>Stereocaulaceae</taxon>
        <taxon>Lepraria</taxon>
    </lineage>
</organism>
<feature type="domain" description="Major facilitator superfamily (MFS) profile" evidence="6">
    <location>
        <begin position="1"/>
        <end position="204"/>
    </location>
</feature>
<evidence type="ECO:0000259" key="6">
    <source>
        <dbReference type="PROSITE" id="PS50850"/>
    </source>
</evidence>
<keyword evidence="3 5" id="KW-1133">Transmembrane helix</keyword>
<accession>A0AAD9YWW0</accession>
<name>A0AAD9YWW0_9LECA</name>
<evidence type="ECO:0000256" key="5">
    <source>
        <dbReference type="SAM" id="Phobius"/>
    </source>
</evidence>
<feature type="transmembrane region" description="Helical" evidence="5">
    <location>
        <begin position="155"/>
        <end position="174"/>
    </location>
</feature>
<evidence type="ECO:0000256" key="4">
    <source>
        <dbReference type="ARBA" id="ARBA00023136"/>
    </source>
</evidence>
<feature type="transmembrane region" description="Helical" evidence="5">
    <location>
        <begin position="15"/>
        <end position="34"/>
    </location>
</feature>
<gene>
    <name evidence="7" type="ORF">OEA41_010592</name>
</gene>
<dbReference type="PANTHER" id="PTHR23501:SF59">
    <property type="entry name" value="MAJOR FACILITATOR SUPERFAMILY (MFS) PROFILE DOMAIN-CONTAINING PROTEIN-RELATED"/>
    <property type="match status" value="1"/>
</dbReference>
<evidence type="ECO:0000256" key="3">
    <source>
        <dbReference type="ARBA" id="ARBA00022989"/>
    </source>
</evidence>
<feature type="transmembrane region" description="Helical" evidence="5">
    <location>
        <begin position="40"/>
        <end position="62"/>
    </location>
</feature>
<keyword evidence="4 5" id="KW-0472">Membrane</keyword>
<evidence type="ECO:0000256" key="2">
    <source>
        <dbReference type="ARBA" id="ARBA00022692"/>
    </source>
</evidence>
<dbReference type="PANTHER" id="PTHR23501">
    <property type="entry name" value="MAJOR FACILITATOR SUPERFAMILY"/>
    <property type="match status" value="1"/>
</dbReference>
<proteinExistence type="predicted"/>